<organism evidence="2 3">
    <name type="scientific">Cellulomonas humilata</name>
    <dbReference type="NCBI Taxonomy" id="144055"/>
    <lineage>
        <taxon>Bacteria</taxon>
        <taxon>Bacillati</taxon>
        <taxon>Actinomycetota</taxon>
        <taxon>Actinomycetes</taxon>
        <taxon>Micrococcales</taxon>
        <taxon>Cellulomonadaceae</taxon>
        <taxon>Cellulomonas</taxon>
    </lineage>
</organism>
<dbReference type="Proteomes" id="UP001239626">
    <property type="component" value="Unassembled WGS sequence"/>
</dbReference>
<proteinExistence type="predicted"/>
<dbReference type="InterPro" id="IPR041561">
    <property type="entry name" value="PglD_N"/>
</dbReference>
<dbReference type="PANTHER" id="PTHR43300">
    <property type="entry name" value="ACETYLTRANSFERASE"/>
    <property type="match status" value="1"/>
</dbReference>
<sequence>MATPLILVAASGLAREVLALVRAHGGHDVVGFLDDDVARHGTTLDGIPVLGGLDAVTDHPDAELLVCAGKGASRELIVDRLDALGIFPIRYATVVHPGVDVPVGCEVGVGSIVLSGVALTTAVTVGSHVVVMPNATLTHDCVLQDFSTICAGVALGGGVVVGRAAYLGMNASARENVRVGEGATLGMGAALLVDQPDGETWVGVPARPLGVPSGLARHRNDGWPATAELAQRIDEGARA</sequence>
<dbReference type="EMBL" id="JAUSVB010000001">
    <property type="protein sequence ID" value="MDQ0371984.1"/>
    <property type="molecule type" value="Genomic_DNA"/>
</dbReference>
<feature type="domain" description="PglD N-terminal" evidence="1">
    <location>
        <begin position="5"/>
        <end position="81"/>
    </location>
</feature>
<dbReference type="Pfam" id="PF17836">
    <property type="entry name" value="PglD_N"/>
    <property type="match status" value="1"/>
</dbReference>
<protein>
    <submittedName>
        <fullName evidence="2">Sugar O-acyltransferase (Sialic acid O-acetyltransferase NeuD family)</fullName>
    </submittedName>
</protein>
<dbReference type="InterPro" id="IPR020019">
    <property type="entry name" value="AcTrfase_PglD-like"/>
</dbReference>
<reference evidence="2 3" key="1">
    <citation type="submission" date="2023-07" db="EMBL/GenBank/DDBJ databases">
        <title>Sorghum-associated microbial communities from plants grown in Nebraska, USA.</title>
        <authorList>
            <person name="Schachtman D."/>
        </authorList>
    </citation>
    <scope>NUCLEOTIDE SEQUENCE [LARGE SCALE GENOMIC DNA]</scope>
    <source>
        <strain evidence="2 3">BE332</strain>
    </source>
</reference>
<accession>A0ABU0E9P0</accession>
<dbReference type="Gene3D" id="2.160.10.10">
    <property type="entry name" value="Hexapeptide repeat proteins"/>
    <property type="match status" value="1"/>
</dbReference>
<dbReference type="NCBIfam" id="TIGR03570">
    <property type="entry name" value="NeuD_NnaD"/>
    <property type="match status" value="1"/>
</dbReference>
<comment type="caution">
    <text evidence="2">The sequence shown here is derived from an EMBL/GenBank/DDBJ whole genome shotgun (WGS) entry which is preliminary data.</text>
</comment>
<evidence type="ECO:0000313" key="2">
    <source>
        <dbReference type="EMBL" id="MDQ0371984.1"/>
    </source>
</evidence>
<dbReference type="RefSeq" id="WP_307489179.1">
    <property type="nucleotide sequence ID" value="NZ_JAUSVB010000001.1"/>
</dbReference>
<gene>
    <name evidence="2" type="ORF">J2X26_000281</name>
</gene>
<name>A0ABU0E9P0_9CELL</name>
<dbReference type="InterPro" id="IPR011004">
    <property type="entry name" value="Trimer_LpxA-like_sf"/>
</dbReference>
<dbReference type="Gene3D" id="3.40.50.20">
    <property type="match status" value="1"/>
</dbReference>
<keyword evidence="3" id="KW-1185">Reference proteome</keyword>
<evidence type="ECO:0000313" key="3">
    <source>
        <dbReference type="Proteomes" id="UP001239626"/>
    </source>
</evidence>
<evidence type="ECO:0000259" key="1">
    <source>
        <dbReference type="Pfam" id="PF17836"/>
    </source>
</evidence>
<dbReference type="InterPro" id="IPR050179">
    <property type="entry name" value="Trans_hexapeptide_repeat"/>
</dbReference>
<dbReference type="SUPFAM" id="SSF51161">
    <property type="entry name" value="Trimeric LpxA-like enzymes"/>
    <property type="match status" value="1"/>
</dbReference>
<dbReference type="PANTHER" id="PTHR43300:SF7">
    <property type="entry name" value="UDP-N-ACETYLBACILLOSAMINE N-ACETYLTRANSFERASE"/>
    <property type="match status" value="1"/>
</dbReference>